<organism evidence="7 8">
    <name type="scientific">Aurantimonas aggregata</name>
    <dbReference type="NCBI Taxonomy" id="2047720"/>
    <lineage>
        <taxon>Bacteria</taxon>
        <taxon>Pseudomonadati</taxon>
        <taxon>Pseudomonadota</taxon>
        <taxon>Alphaproteobacteria</taxon>
        <taxon>Hyphomicrobiales</taxon>
        <taxon>Aurantimonadaceae</taxon>
        <taxon>Aurantimonas</taxon>
    </lineage>
</organism>
<keyword evidence="6 7" id="KW-0012">Acyltransferase</keyword>
<evidence type="ECO:0000256" key="3">
    <source>
        <dbReference type="ARBA" id="ARBA00022519"/>
    </source>
</evidence>
<evidence type="ECO:0000256" key="5">
    <source>
        <dbReference type="ARBA" id="ARBA00023136"/>
    </source>
</evidence>
<dbReference type="AlphaFoldDB" id="A0A6L9MBX7"/>
<sequence>MSPQATRLLLRLKRAGDYVVAQILFAILRLLRLLPAEAGLAFADRASRLIGPLTPRHTLAKDNLRQAFPERDEAWVEKTARANWGQMGRIAAEYVFLDDLFDFDPERPGEGRIEVEGIETFIELRERKGPFIFFTGHLGCFELLPIGAAAFGLEFTALFRQPNNRYIAKEVLSARRTTGGHMVPSKAGAAWSLAGILQRGGAVGMLVDQKFQKGVGTTFFGRPCKTNPLLPKLARQYDAEIYPARSIRLPNGRYRLELQPRLDLPRNAAGAVDVEATCQLLNDVVEGWVREHPEQWMWFHDRWQSRKPSRKRRK</sequence>
<dbReference type="GO" id="GO:0005886">
    <property type="term" value="C:plasma membrane"/>
    <property type="evidence" value="ECO:0007669"/>
    <property type="project" value="UniProtKB-SubCell"/>
</dbReference>
<reference evidence="7 8" key="1">
    <citation type="submission" date="2020-01" db="EMBL/GenBank/DDBJ databases">
        <title>Genomes of bacteria type strains.</title>
        <authorList>
            <person name="Chen J."/>
            <person name="Zhu S."/>
            <person name="Chen J."/>
        </authorList>
    </citation>
    <scope>NUCLEOTIDE SEQUENCE [LARGE SCALE GENOMIC DNA]</scope>
    <source>
        <strain evidence="7 8">KCTC 52919</strain>
    </source>
</reference>
<dbReference type="Proteomes" id="UP000476332">
    <property type="component" value="Unassembled WGS sequence"/>
</dbReference>
<evidence type="ECO:0000256" key="2">
    <source>
        <dbReference type="ARBA" id="ARBA00022475"/>
    </source>
</evidence>
<keyword evidence="8" id="KW-1185">Reference proteome</keyword>
<dbReference type="InterPro" id="IPR004960">
    <property type="entry name" value="LipA_acyltrans"/>
</dbReference>
<gene>
    <name evidence="7" type="ORF">GTW51_01195</name>
</gene>
<dbReference type="PANTHER" id="PTHR30606">
    <property type="entry name" value="LIPID A BIOSYNTHESIS LAUROYL ACYLTRANSFERASE"/>
    <property type="match status" value="1"/>
</dbReference>
<dbReference type="CDD" id="cd07984">
    <property type="entry name" value="LPLAT_LABLAT-like"/>
    <property type="match status" value="1"/>
</dbReference>
<keyword evidence="5" id="KW-0472">Membrane</keyword>
<dbReference type="Pfam" id="PF03279">
    <property type="entry name" value="Lip_A_acyltrans"/>
    <property type="match status" value="1"/>
</dbReference>
<evidence type="ECO:0000256" key="1">
    <source>
        <dbReference type="ARBA" id="ARBA00004533"/>
    </source>
</evidence>
<evidence type="ECO:0000313" key="7">
    <source>
        <dbReference type="EMBL" id="NDV85309.1"/>
    </source>
</evidence>
<dbReference type="GO" id="GO:0016746">
    <property type="term" value="F:acyltransferase activity"/>
    <property type="evidence" value="ECO:0007669"/>
    <property type="project" value="UniProtKB-KW"/>
</dbReference>
<comment type="caution">
    <text evidence="7">The sequence shown here is derived from an EMBL/GenBank/DDBJ whole genome shotgun (WGS) entry which is preliminary data.</text>
</comment>
<keyword evidence="4 7" id="KW-0808">Transferase</keyword>
<dbReference type="GO" id="GO:0009247">
    <property type="term" value="P:glycolipid biosynthetic process"/>
    <property type="evidence" value="ECO:0007669"/>
    <property type="project" value="UniProtKB-ARBA"/>
</dbReference>
<dbReference type="NCBIfam" id="NF005120">
    <property type="entry name" value="PRK06553.1"/>
    <property type="match status" value="1"/>
</dbReference>
<name>A0A6L9MBX7_9HYPH</name>
<dbReference type="EMBL" id="JAAAMJ010000001">
    <property type="protein sequence ID" value="NDV85309.1"/>
    <property type="molecule type" value="Genomic_DNA"/>
</dbReference>
<dbReference type="PANTHER" id="PTHR30606:SF9">
    <property type="entry name" value="LIPID A BIOSYNTHESIS LAUROYLTRANSFERASE"/>
    <property type="match status" value="1"/>
</dbReference>
<dbReference type="RefSeq" id="WP_163042051.1">
    <property type="nucleotide sequence ID" value="NZ_JAAAMJ010000001.1"/>
</dbReference>
<proteinExistence type="predicted"/>
<comment type="subcellular location">
    <subcellularLocation>
        <location evidence="1">Cell inner membrane</location>
    </subcellularLocation>
</comment>
<protein>
    <submittedName>
        <fullName evidence="7">Lipid A biosynthesis lauroyl acyltransferase</fullName>
    </submittedName>
</protein>
<keyword evidence="3" id="KW-0997">Cell inner membrane</keyword>
<evidence type="ECO:0000256" key="4">
    <source>
        <dbReference type="ARBA" id="ARBA00022679"/>
    </source>
</evidence>
<evidence type="ECO:0000313" key="8">
    <source>
        <dbReference type="Proteomes" id="UP000476332"/>
    </source>
</evidence>
<accession>A0A6L9MBX7</accession>
<keyword evidence="2" id="KW-1003">Cell membrane</keyword>
<evidence type="ECO:0000256" key="6">
    <source>
        <dbReference type="ARBA" id="ARBA00023315"/>
    </source>
</evidence>